<dbReference type="RefSeq" id="XP_032346411.1">
    <property type="nucleotide sequence ID" value="XM_032490520.1"/>
</dbReference>
<dbReference type="PANTHER" id="PTHR42155:SF1">
    <property type="entry name" value="CATION CHANNEL SPERM-ASSOCIATED AUXILIARY SUBUNIT ZETA"/>
    <property type="match status" value="1"/>
</dbReference>
<feature type="compositionally biased region" description="Low complexity" evidence="1">
    <location>
        <begin position="96"/>
        <end position="109"/>
    </location>
</feature>
<proteinExistence type="predicted"/>
<organism evidence="2 3">
    <name type="scientific">Camelus ferus</name>
    <name type="common">Wild bactrian camel</name>
    <name type="synonym">Camelus bactrianus ferus</name>
    <dbReference type="NCBI Taxonomy" id="419612"/>
    <lineage>
        <taxon>Eukaryota</taxon>
        <taxon>Metazoa</taxon>
        <taxon>Chordata</taxon>
        <taxon>Craniata</taxon>
        <taxon>Vertebrata</taxon>
        <taxon>Euteleostomi</taxon>
        <taxon>Mammalia</taxon>
        <taxon>Eutheria</taxon>
        <taxon>Laurasiatheria</taxon>
        <taxon>Artiodactyla</taxon>
        <taxon>Tylopoda</taxon>
        <taxon>Camelidae</taxon>
        <taxon>Camelus</taxon>
    </lineage>
</organism>
<dbReference type="InterPro" id="IPR039019">
    <property type="entry name" value="CATSPERZ"/>
</dbReference>
<dbReference type="CTD" id="25858"/>
<dbReference type="AlphaFoldDB" id="A0A8B8TVT0"/>
<dbReference type="GO" id="GO:0048240">
    <property type="term" value="P:sperm capacitation"/>
    <property type="evidence" value="ECO:0007669"/>
    <property type="project" value="InterPro"/>
</dbReference>
<reference evidence="3" key="1">
    <citation type="submission" date="2025-08" db="UniProtKB">
        <authorList>
            <consortium name="RefSeq"/>
        </authorList>
    </citation>
    <scope>IDENTIFICATION</scope>
    <source>
        <tissue evidence="3">Ear skin</tissue>
    </source>
</reference>
<feature type="region of interest" description="Disordered" evidence="1">
    <location>
        <begin position="1"/>
        <end position="50"/>
    </location>
</feature>
<name>A0A8B8TVT0_CAMFR</name>
<sequence>MEEKPLKVSALVQGSSQQSLPFHPHPPRRSLRPVWAQDPRPLPNSSRPLASFLLCGPQAKSLGRHVSGKSSEPDIRNLWTTATLSQPKLNVPLPSVPEVSELEGSSLSGKTHGWYKQKKASHYSDSSWKETDDKDSFKPEQDVHRRSSLRSHIEEGDDDINTKAEKPSSGSSLSILKHTPHRAYWVEQQNRLPLPLTELMENEALEILTKALWSYRSGIGWDHFLTKQLQRYIERLKRRQNKRLHVSVH</sequence>
<dbReference type="PANTHER" id="PTHR42155">
    <property type="entry name" value="CATION CHANNEL SPERM-ASSOCIATED PROTEIN SUBUNIT ZETA"/>
    <property type="match status" value="1"/>
</dbReference>
<feature type="compositionally biased region" description="Basic and acidic residues" evidence="1">
    <location>
        <begin position="127"/>
        <end position="145"/>
    </location>
</feature>
<dbReference type="KEGG" id="cfr:102524067"/>
<gene>
    <name evidence="3" type="primary">CATSPERZ</name>
</gene>
<protein>
    <submittedName>
        <fullName evidence="3">Cation channel sperm-associated protein subunit zeta</fullName>
    </submittedName>
</protein>
<feature type="region of interest" description="Disordered" evidence="1">
    <location>
        <begin position="89"/>
        <end position="174"/>
    </location>
</feature>
<dbReference type="Proteomes" id="UP000694856">
    <property type="component" value="Chromosome 10"/>
</dbReference>
<dbReference type="GO" id="GO:0097228">
    <property type="term" value="C:sperm principal piece"/>
    <property type="evidence" value="ECO:0007669"/>
    <property type="project" value="TreeGrafter"/>
</dbReference>
<evidence type="ECO:0000313" key="3">
    <source>
        <dbReference type="RefSeq" id="XP_032346411.1"/>
    </source>
</evidence>
<keyword evidence="2" id="KW-1185">Reference proteome</keyword>
<dbReference type="GO" id="GO:0030317">
    <property type="term" value="P:flagellated sperm motility"/>
    <property type="evidence" value="ECO:0007669"/>
    <property type="project" value="InterPro"/>
</dbReference>
<evidence type="ECO:0000256" key="1">
    <source>
        <dbReference type="SAM" id="MobiDB-lite"/>
    </source>
</evidence>
<dbReference type="GeneID" id="102524067"/>
<accession>A0A8B8TVT0</accession>
<evidence type="ECO:0000313" key="2">
    <source>
        <dbReference type="Proteomes" id="UP000694856"/>
    </source>
</evidence>
<dbReference type="GO" id="GO:0036128">
    <property type="term" value="C:CatSper complex"/>
    <property type="evidence" value="ECO:0007669"/>
    <property type="project" value="InterPro"/>
</dbReference>